<dbReference type="EMBL" id="JBHSAT010000004">
    <property type="protein sequence ID" value="MFC3877435.1"/>
    <property type="molecule type" value="Genomic_DNA"/>
</dbReference>
<organism evidence="2 3">
    <name type="scientific">Winogradskyella maritima</name>
    <dbReference type="NCBI Taxonomy" id="1517766"/>
    <lineage>
        <taxon>Bacteria</taxon>
        <taxon>Pseudomonadati</taxon>
        <taxon>Bacteroidota</taxon>
        <taxon>Flavobacteriia</taxon>
        <taxon>Flavobacteriales</taxon>
        <taxon>Flavobacteriaceae</taxon>
        <taxon>Winogradskyella</taxon>
    </lineage>
</organism>
<keyword evidence="3" id="KW-1185">Reference proteome</keyword>
<reference evidence="3" key="1">
    <citation type="journal article" date="2019" name="Int. J. Syst. Evol. Microbiol.">
        <title>The Global Catalogue of Microorganisms (GCM) 10K type strain sequencing project: providing services to taxonomists for standard genome sequencing and annotation.</title>
        <authorList>
            <consortium name="The Broad Institute Genomics Platform"/>
            <consortium name="The Broad Institute Genome Sequencing Center for Infectious Disease"/>
            <person name="Wu L."/>
            <person name="Ma J."/>
        </authorList>
    </citation>
    <scope>NUCLEOTIDE SEQUENCE [LARGE SCALE GENOMIC DNA]</scope>
    <source>
        <strain evidence="3">CECT 8979</strain>
    </source>
</reference>
<dbReference type="RefSeq" id="WP_386099715.1">
    <property type="nucleotide sequence ID" value="NZ_JBHSAT010000004.1"/>
</dbReference>
<feature type="domain" description="DUF6630" evidence="1">
    <location>
        <begin position="176"/>
        <end position="280"/>
    </location>
</feature>
<protein>
    <recommendedName>
        <fullName evidence="1">DUF6630 domain-containing protein</fullName>
    </recommendedName>
</protein>
<comment type="caution">
    <text evidence="2">The sequence shown here is derived from an EMBL/GenBank/DDBJ whole genome shotgun (WGS) entry which is preliminary data.</text>
</comment>
<proteinExistence type="predicted"/>
<evidence type="ECO:0000313" key="2">
    <source>
        <dbReference type="EMBL" id="MFC3877435.1"/>
    </source>
</evidence>
<dbReference type="Pfam" id="PF20335">
    <property type="entry name" value="DUF6630"/>
    <property type="match status" value="1"/>
</dbReference>
<gene>
    <name evidence="2" type="ORF">ACFOSX_09345</name>
</gene>
<sequence>MNIVRTFIHTNKDIHGNCVSEFLLPNIAENKPNFIGMTSGKSYDKGLIVGTSRKWDENILFNEFKKVKSVGLFGRKRKKQILKNYIAQIPKIGEEHPDSIVKLDYDLSLVRVESRTEFLNRTKPKPKSISKKIKESYLNLSQACLNEEHLSEFQSFVKTLKDYNGHWKYGTTLNFVHEFLNQKKIFFFLVLDWKAGISDLNWILNLAFEKNFKEKVELPSPDDYPERASVSYDNVFCDYKKVLNKLNFDITILDTDSDQYVLLLHKLSEKDNISESITGIEFKKMKINCT</sequence>
<accession>A0ABV8AIG5</accession>
<evidence type="ECO:0000259" key="1">
    <source>
        <dbReference type="Pfam" id="PF20335"/>
    </source>
</evidence>
<dbReference type="InterPro" id="IPR046582">
    <property type="entry name" value="DUF6630"/>
</dbReference>
<evidence type="ECO:0000313" key="3">
    <source>
        <dbReference type="Proteomes" id="UP001595812"/>
    </source>
</evidence>
<name>A0ABV8AIG5_9FLAO</name>
<dbReference type="Proteomes" id="UP001595812">
    <property type="component" value="Unassembled WGS sequence"/>
</dbReference>